<evidence type="ECO:0000256" key="4">
    <source>
        <dbReference type="SAM" id="MobiDB-lite"/>
    </source>
</evidence>
<dbReference type="Gene3D" id="1.25.40.530">
    <property type="entry name" value="MyTH4 domain"/>
    <property type="match status" value="1"/>
</dbReference>
<feature type="region of interest" description="Disordered" evidence="4">
    <location>
        <begin position="1"/>
        <end position="20"/>
    </location>
</feature>
<dbReference type="CDD" id="cd14473">
    <property type="entry name" value="FERM_B-lobe"/>
    <property type="match status" value="1"/>
</dbReference>
<feature type="coiled-coil region" evidence="3">
    <location>
        <begin position="229"/>
        <end position="256"/>
    </location>
</feature>
<name>A0A0D2W0B3_CAPO3</name>
<dbReference type="FunFam" id="2.30.29.30:FF:000286">
    <property type="entry name" value="PH-protein kinase domain containing protein"/>
    <property type="match status" value="1"/>
</dbReference>
<dbReference type="SMART" id="SM00295">
    <property type="entry name" value="B41"/>
    <property type="match status" value="1"/>
</dbReference>
<dbReference type="SUPFAM" id="SSF50729">
    <property type="entry name" value="PH domain-like"/>
    <property type="match status" value="2"/>
</dbReference>
<dbReference type="Proteomes" id="UP000008743">
    <property type="component" value="Unassembled WGS sequence"/>
</dbReference>
<dbReference type="Pfam" id="PF00169">
    <property type="entry name" value="PH"/>
    <property type="match status" value="2"/>
</dbReference>
<dbReference type="InterPro" id="IPR014352">
    <property type="entry name" value="FERM/acyl-CoA-bd_prot_sf"/>
</dbReference>
<feature type="domain" description="FERM" evidence="6">
    <location>
        <begin position="897"/>
        <end position="1282"/>
    </location>
</feature>
<dbReference type="InterPro" id="IPR019748">
    <property type="entry name" value="FERM_central"/>
</dbReference>
<dbReference type="Pfam" id="PF00784">
    <property type="entry name" value="MyTH4"/>
    <property type="match status" value="1"/>
</dbReference>
<dbReference type="Pfam" id="PF21989">
    <property type="entry name" value="RA_2"/>
    <property type="match status" value="1"/>
</dbReference>
<evidence type="ECO:0000313" key="8">
    <source>
        <dbReference type="EMBL" id="KJE97607.1"/>
    </source>
</evidence>
<gene>
    <name evidence="8" type="ORF">CAOG_010144</name>
</gene>
<evidence type="ECO:0000259" key="5">
    <source>
        <dbReference type="PROSITE" id="PS50003"/>
    </source>
</evidence>
<feature type="region of interest" description="Disordered" evidence="4">
    <location>
        <begin position="391"/>
        <end position="434"/>
    </location>
</feature>
<dbReference type="SUPFAM" id="SSF47031">
    <property type="entry name" value="Second domain of FERM"/>
    <property type="match status" value="1"/>
</dbReference>
<dbReference type="Pfam" id="PF00373">
    <property type="entry name" value="FERM_M"/>
    <property type="match status" value="1"/>
</dbReference>
<dbReference type="eggNOG" id="KOG0248">
    <property type="taxonomic scope" value="Eukaryota"/>
</dbReference>
<protein>
    <submittedName>
        <fullName evidence="8">Uncharacterized protein</fullName>
    </submittedName>
</protein>
<feature type="domain" description="PH" evidence="5">
    <location>
        <begin position="483"/>
        <end position="581"/>
    </location>
</feature>
<dbReference type="PROSITE" id="PS50003">
    <property type="entry name" value="PH_DOMAIN"/>
    <property type="match status" value="2"/>
</dbReference>
<dbReference type="InterPro" id="IPR019749">
    <property type="entry name" value="Band_41_domain"/>
</dbReference>
<dbReference type="SMART" id="SM00233">
    <property type="entry name" value="PH"/>
    <property type="match status" value="2"/>
</dbReference>
<evidence type="ECO:0000259" key="7">
    <source>
        <dbReference type="PROSITE" id="PS51016"/>
    </source>
</evidence>
<dbReference type="InterPro" id="IPR038185">
    <property type="entry name" value="MyTH4_dom_sf"/>
</dbReference>
<feature type="region of interest" description="Disordered" evidence="4">
    <location>
        <begin position="305"/>
        <end position="342"/>
    </location>
</feature>
<feature type="compositionally biased region" description="Gly residues" evidence="4">
    <location>
        <begin position="1"/>
        <end position="15"/>
    </location>
</feature>
<evidence type="ECO:0000256" key="2">
    <source>
        <dbReference type="ARBA" id="ARBA00023054"/>
    </source>
</evidence>
<dbReference type="PANTHER" id="PTHR22903:SF8">
    <property type="entry name" value="MAX-1A"/>
    <property type="match status" value="1"/>
</dbReference>
<dbReference type="EMBL" id="KE346374">
    <property type="protein sequence ID" value="KJE97607.1"/>
    <property type="molecule type" value="Genomic_DNA"/>
</dbReference>
<organism evidence="8 9">
    <name type="scientific">Capsaspora owczarzaki (strain ATCC 30864)</name>
    <dbReference type="NCBI Taxonomy" id="595528"/>
    <lineage>
        <taxon>Eukaryota</taxon>
        <taxon>Filasterea</taxon>
        <taxon>Capsaspora</taxon>
    </lineage>
</organism>
<dbReference type="PhylomeDB" id="A0A0D2W0B3"/>
<feature type="compositionally biased region" description="Low complexity" evidence="4">
    <location>
        <begin position="313"/>
        <end position="327"/>
    </location>
</feature>
<feature type="compositionally biased region" description="Low complexity" evidence="4">
    <location>
        <begin position="140"/>
        <end position="181"/>
    </location>
</feature>
<evidence type="ECO:0000256" key="3">
    <source>
        <dbReference type="SAM" id="Coils"/>
    </source>
</evidence>
<dbReference type="Gene3D" id="3.10.20.90">
    <property type="entry name" value="Phosphatidylinositol 3-kinase Catalytic Subunit, Chain A, domain 1"/>
    <property type="match status" value="1"/>
</dbReference>
<dbReference type="GO" id="GO:0005856">
    <property type="term" value="C:cytoskeleton"/>
    <property type="evidence" value="ECO:0007669"/>
    <property type="project" value="InterPro"/>
</dbReference>
<dbReference type="InterPro" id="IPR035963">
    <property type="entry name" value="FERM_2"/>
</dbReference>
<dbReference type="InterPro" id="IPR000857">
    <property type="entry name" value="MyTH4_dom"/>
</dbReference>
<keyword evidence="1" id="KW-0677">Repeat</keyword>
<reference evidence="9" key="1">
    <citation type="submission" date="2011-02" db="EMBL/GenBank/DDBJ databases">
        <title>The Genome Sequence of Capsaspora owczarzaki ATCC 30864.</title>
        <authorList>
            <person name="Russ C."/>
            <person name="Cuomo C."/>
            <person name="Burger G."/>
            <person name="Gray M.W."/>
            <person name="Holland P.W.H."/>
            <person name="King N."/>
            <person name="Lang F.B.F."/>
            <person name="Roger A.J."/>
            <person name="Ruiz-Trillo I."/>
            <person name="Young S.K."/>
            <person name="Zeng Q."/>
            <person name="Gargeya S."/>
            <person name="Alvarado L."/>
            <person name="Berlin A."/>
            <person name="Chapman S.B."/>
            <person name="Chen Z."/>
            <person name="Freedman E."/>
            <person name="Gellesch M."/>
            <person name="Goldberg J."/>
            <person name="Griggs A."/>
            <person name="Gujja S."/>
            <person name="Heilman E."/>
            <person name="Heiman D."/>
            <person name="Howarth C."/>
            <person name="Mehta T."/>
            <person name="Neiman D."/>
            <person name="Pearson M."/>
            <person name="Roberts A."/>
            <person name="Saif S."/>
            <person name="Shea T."/>
            <person name="Shenoy N."/>
            <person name="Sisk P."/>
            <person name="Stolte C."/>
            <person name="Sykes S."/>
            <person name="White J."/>
            <person name="Yandava C."/>
            <person name="Haas B."/>
            <person name="Nusbaum C."/>
            <person name="Birren B."/>
        </authorList>
    </citation>
    <scope>NUCLEOTIDE SEQUENCE</scope>
    <source>
        <strain evidence="9">ATCC 30864</strain>
    </source>
</reference>
<dbReference type="Gene3D" id="2.30.29.30">
    <property type="entry name" value="Pleckstrin-homology domain (PH domain)/Phosphotyrosine-binding domain (PTB)"/>
    <property type="match status" value="3"/>
</dbReference>
<dbReference type="SMART" id="SM00139">
    <property type="entry name" value="MyTH4"/>
    <property type="match status" value="1"/>
</dbReference>
<dbReference type="OrthoDB" id="6285196at2759"/>
<evidence type="ECO:0000256" key="1">
    <source>
        <dbReference type="ARBA" id="ARBA00022737"/>
    </source>
</evidence>
<feature type="region of interest" description="Disordered" evidence="4">
    <location>
        <begin position="136"/>
        <end position="181"/>
    </location>
</feature>
<dbReference type="CDD" id="cd17094">
    <property type="entry name" value="FERM_F1_Max1_like"/>
    <property type="match status" value="1"/>
</dbReference>
<dbReference type="Gene3D" id="1.20.80.10">
    <property type="match status" value="1"/>
</dbReference>
<evidence type="ECO:0000313" key="9">
    <source>
        <dbReference type="Proteomes" id="UP000008743"/>
    </source>
</evidence>
<dbReference type="InterPro" id="IPR011993">
    <property type="entry name" value="PH-like_dom_sf"/>
</dbReference>
<dbReference type="InParanoid" id="A0A0D2W0B3"/>
<dbReference type="PANTHER" id="PTHR22903">
    <property type="entry name" value="PLEKHH PROTEIN"/>
    <property type="match status" value="1"/>
</dbReference>
<dbReference type="InterPro" id="IPR000299">
    <property type="entry name" value="FERM_domain"/>
</dbReference>
<sequence>MAANPGGGGSGGSSGDGSNIDWQLRCKEAERALESVQQQAGKIREWVSKKVRDMENTVFVTEDRAAKTESKLLHTEQQLRDSQRMALDLQQHLARSTQEADEQKRTFENKAKLVREYVDKKLGQLEQENRALRHEQLRMQQQQQQQTPNAAPAAATSTGAAGGSSSSSASSSSSSGLPTTQAPSGAIYALVSKKNNNNNKSATSLLAPIVASGTPNAATEEVVRLGKLLNDAAADAENAEGRLRALEDKLRRIEDNAGVEPAVLARARALTNITQRIGSSSSFSRNIVGTTQPLHQLDKHLYDPVADLPPLHANGASSGSSSSSSNSRQQPNRHPSDESDGLQDDIIAGYMRNLITSPTSSKSNNTAGLILQNDDLYESPQDYTIKIKQLQQPSGGANDDVGGESSSSSGGHPVVTSTSSGSLSQDASSPAPARMKITRSASVDASTSLSTSPPARLLDTASAAARRLNTCSVFTSENLLKETVEMSGFLTKQGGTVKSWRRRWFVLADRTLMYYKAQSDVSKNQPLGRVPLNGFSRIAKNDTLGKQFLFEIFTPRRTYYLSADTEAEMKSWLQVLQNVLKRTSTIPLALQSDESGGAAISGWMTKVKRGSFKRRWFVLLGKVLYFYRTPQDSVPLGEIYLLEATVETINPADDSDHESDAESFHCFGISTRYTSYHFVAESAEEKDRWMYHIVIASNTPQPKVGTETERLIAKLDGNPDDPVLNNPALTFTKEPITESLITLPSRELEQEAVNMFKALLLYTGVVIDLTAVDYHLSLAQNIITKCLARPELRNELFCQLIRQTNKHPYPNSSLTLQCWHVLAIACGIFLPSRQFLEYLNTHLTRHGTTKTESGKFALYCQRCVRRTEANGHRTHRPSRMEVASVILRNPYDHSFPMSIPVLLPGGQQHIVGFDPASTVEEMLNMLNRELRLRPTSMTGFALFCRDPIHTNIDRSLKASTSIGDVLGLWERQAREHKVGLVDQHSSPVRLGFRRKLYFKSLNRVGGPDDAVTDPERLLLFHQAHAQLMDGKYPVTESNAIELGALQAQFKHGDLVLAALAMETRSQQQAPGLHSSQLNLSQQQALNASHQVAQSLPNMSYLSSSSSFAVEGGGVMHSGIPSSGSMSVSSSSALRIEQLVESCLREFIPVRLLEANANNTNHLVRHFQDKWQALRGMKAELCLPTGPITADRQNSSDLCWMAVNEKGLYVLDYATMKLKTSHEYRKMLSFGNSGGDFVLVVHSGSGRSSDINEATEKLRYGTNEVREVTSTIADYINAIVRREGIVCDATEIPSL</sequence>
<evidence type="ECO:0000259" key="6">
    <source>
        <dbReference type="PROSITE" id="PS50057"/>
    </source>
</evidence>
<proteinExistence type="predicted"/>
<dbReference type="PROSITE" id="PS51016">
    <property type="entry name" value="MYTH4"/>
    <property type="match status" value="1"/>
</dbReference>
<keyword evidence="2 3" id="KW-0175">Coiled coil</keyword>
<feature type="domain" description="PH" evidence="5">
    <location>
        <begin position="597"/>
        <end position="698"/>
    </location>
</feature>
<keyword evidence="9" id="KW-1185">Reference proteome</keyword>
<accession>A0A0D2W0B3</accession>
<feature type="domain" description="MyTH4" evidence="7">
    <location>
        <begin position="731"/>
        <end position="886"/>
    </location>
</feature>
<dbReference type="InterPro" id="IPR001849">
    <property type="entry name" value="PH_domain"/>
</dbReference>
<feature type="compositionally biased region" description="Low complexity" evidence="4">
    <location>
        <begin position="403"/>
        <end position="422"/>
    </location>
</feature>
<dbReference type="PROSITE" id="PS50057">
    <property type="entry name" value="FERM_3"/>
    <property type="match status" value="1"/>
</dbReference>